<dbReference type="NCBIfam" id="NF001813">
    <property type="entry name" value="PRK00549.1"/>
    <property type="match status" value="1"/>
</dbReference>
<dbReference type="HAMAP" id="MF_00226_B">
    <property type="entry name" value="CinA_B"/>
    <property type="match status" value="1"/>
</dbReference>
<dbReference type="InterPro" id="IPR050101">
    <property type="entry name" value="CinA"/>
</dbReference>
<keyword evidence="4" id="KW-1185">Reference proteome</keyword>
<dbReference type="RefSeq" id="WP_092360781.1">
    <property type="nucleotide sequence ID" value="NZ_DAINWJ010000123.1"/>
</dbReference>
<dbReference type="InterPro" id="IPR036653">
    <property type="entry name" value="CinA-like_C"/>
</dbReference>
<evidence type="ECO:0000313" key="4">
    <source>
        <dbReference type="Proteomes" id="UP000198508"/>
    </source>
</evidence>
<dbReference type="EMBL" id="FOIM01000002">
    <property type="protein sequence ID" value="SET11461.1"/>
    <property type="molecule type" value="Genomic_DNA"/>
</dbReference>
<dbReference type="InterPro" id="IPR008136">
    <property type="entry name" value="CinA_C"/>
</dbReference>
<dbReference type="SUPFAM" id="SSF53218">
    <property type="entry name" value="Molybdenum cofactor biosynthesis proteins"/>
    <property type="match status" value="1"/>
</dbReference>
<dbReference type="Pfam" id="PF00994">
    <property type="entry name" value="MoCF_biosynth"/>
    <property type="match status" value="1"/>
</dbReference>
<dbReference type="NCBIfam" id="TIGR00199">
    <property type="entry name" value="PncC_domain"/>
    <property type="match status" value="1"/>
</dbReference>
<accession>A0A1I0BWK6</accession>
<dbReference type="Gene3D" id="3.90.950.20">
    <property type="entry name" value="CinA-like"/>
    <property type="match status" value="1"/>
</dbReference>
<dbReference type="GeneID" id="93277129"/>
<dbReference type="Pfam" id="PF18146">
    <property type="entry name" value="CinA_KH"/>
    <property type="match status" value="1"/>
</dbReference>
<proteinExistence type="inferred from homology"/>
<name>A0A1I0BWK6_9FIRM</name>
<dbReference type="Gene3D" id="3.40.980.10">
    <property type="entry name" value="MoaB/Mog-like domain"/>
    <property type="match status" value="1"/>
</dbReference>
<dbReference type="PANTHER" id="PTHR13939">
    <property type="entry name" value="NICOTINAMIDE-NUCLEOTIDE AMIDOHYDROLASE PNCC"/>
    <property type="match status" value="1"/>
</dbReference>
<dbReference type="NCBIfam" id="TIGR00177">
    <property type="entry name" value="molyb_syn"/>
    <property type="match status" value="1"/>
</dbReference>
<evidence type="ECO:0000259" key="2">
    <source>
        <dbReference type="SMART" id="SM00852"/>
    </source>
</evidence>
<comment type="similarity">
    <text evidence="1">Belongs to the CinA family.</text>
</comment>
<reference evidence="4" key="1">
    <citation type="submission" date="2016-10" db="EMBL/GenBank/DDBJ databases">
        <authorList>
            <person name="Varghese N."/>
            <person name="Submissions S."/>
        </authorList>
    </citation>
    <scope>NUCLEOTIDE SEQUENCE [LARGE SCALE GENOMIC DNA]</scope>
    <source>
        <strain evidence="4">NLAE-zl-G277</strain>
    </source>
</reference>
<dbReference type="SMART" id="SM00852">
    <property type="entry name" value="MoCF_biosynth"/>
    <property type="match status" value="1"/>
</dbReference>
<organism evidence="3 4">
    <name type="scientific">Enterocloster lavalensis</name>
    <dbReference type="NCBI Taxonomy" id="460384"/>
    <lineage>
        <taxon>Bacteria</taxon>
        <taxon>Bacillati</taxon>
        <taxon>Bacillota</taxon>
        <taxon>Clostridia</taxon>
        <taxon>Lachnospirales</taxon>
        <taxon>Lachnospiraceae</taxon>
        <taxon>Enterocloster</taxon>
    </lineage>
</organism>
<dbReference type="InterPro" id="IPR001453">
    <property type="entry name" value="MoaB/Mog_dom"/>
</dbReference>
<evidence type="ECO:0000313" key="3">
    <source>
        <dbReference type="EMBL" id="SET11461.1"/>
    </source>
</evidence>
<evidence type="ECO:0000256" key="1">
    <source>
        <dbReference type="HAMAP-Rule" id="MF_00226"/>
    </source>
</evidence>
<dbReference type="PANTHER" id="PTHR13939:SF0">
    <property type="entry name" value="NMN AMIDOHYDROLASE-LIKE PROTEIN YFAY"/>
    <property type="match status" value="1"/>
</dbReference>
<dbReference type="PIRSF" id="PIRSF006728">
    <property type="entry name" value="CinA"/>
    <property type="match status" value="1"/>
</dbReference>
<dbReference type="SUPFAM" id="SSF142433">
    <property type="entry name" value="CinA-like"/>
    <property type="match status" value="1"/>
</dbReference>
<dbReference type="NCBIfam" id="TIGR00200">
    <property type="entry name" value="cinA_nterm"/>
    <property type="match status" value="1"/>
</dbReference>
<dbReference type="STRING" id="460384.SAMN05216313_102169"/>
<dbReference type="InterPro" id="IPR008135">
    <property type="entry name" value="Competence-induced_CinA"/>
</dbReference>
<dbReference type="Gene3D" id="3.30.70.2860">
    <property type="match status" value="1"/>
</dbReference>
<sequence length="424" mass="45618">MTVELVSVGTEILMGNILNSNTQYLAEKCAMLGFNMYHQVTVGDNYGRMKEVVATAVNRADIVILTGGLGPTEDDLTKEVCAEVMGMELVEDPHTRQHIEEFFHNNIYREIPANNWKMTTVPRGARVLDNHNGMAPGLILEKDGKTAILLPGPPGELYPMFEQQVFPYLETRENASLVSKTLKICGHGESQVEDQLIDLIDGQTNPTLATYAKVGEVHLRITARADEPGKAAALVEPVAAEVKRRMGDAVYTEDEGEILEMAVVRLLTGHGLTISTAESCTGGMVSARLVNVPGASRVFMEGYVTYSNEAKMKLLGVREETLAAWGAVSAQTAGEMALGGAKAAGTDVCVSITGLAGPDGGTAEKPVGLVYMACALKGQVSLARYQFKGNRGKIREQSVMKALDLARRCILAYGRGEELPGQEA</sequence>
<dbReference type="InterPro" id="IPR041424">
    <property type="entry name" value="CinA_KH"/>
</dbReference>
<dbReference type="InterPro" id="IPR036425">
    <property type="entry name" value="MoaB/Mog-like_dom_sf"/>
</dbReference>
<dbReference type="AlphaFoldDB" id="A0A1I0BWK6"/>
<dbReference type="CDD" id="cd00885">
    <property type="entry name" value="cinA"/>
    <property type="match status" value="1"/>
</dbReference>
<dbReference type="Pfam" id="PF02464">
    <property type="entry name" value="CinA"/>
    <property type="match status" value="1"/>
</dbReference>
<gene>
    <name evidence="1" type="primary">cinA</name>
    <name evidence="3" type="ORF">SAMN05216313_102169</name>
</gene>
<feature type="domain" description="MoaB/Mog" evidence="2">
    <location>
        <begin position="4"/>
        <end position="172"/>
    </location>
</feature>
<dbReference type="Proteomes" id="UP000198508">
    <property type="component" value="Unassembled WGS sequence"/>
</dbReference>
<protein>
    <recommendedName>
        <fullName evidence="1">Putative competence-damage inducible protein</fullName>
    </recommendedName>
</protein>